<dbReference type="Proteomes" id="UP000789920">
    <property type="component" value="Unassembled WGS sequence"/>
</dbReference>
<protein>
    <submittedName>
        <fullName evidence="1">37008_t:CDS:1</fullName>
    </submittedName>
</protein>
<name>A0ACA9QEP9_9GLOM</name>
<reference evidence="1" key="1">
    <citation type="submission" date="2021-06" db="EMBL/GenBank/DDBJ databases">
        <authorList>
            <person name="Kallberg Y."/>
            <person name="Tangrot J."/>
            <person name="Rosling A."/>
        </authorList>
    </citation>
    <scope>NUCLEOTIDE SEQUENCE</scope>
    <source>
        <strain evidence="1">MA461A</strain>
    </source>
</reference>
<keyword evidence="2" id="KW-1185">Reference proteome</keyword>
<feature type="non-terminal residue" evidence="1">
    <location>
        <position position="1"/>
    </location>
</feature>
<comment type="caution">
    <text evidence="1">The sequence shown here is derived from an EMBL/GenBank/DDBJ whole genome shotgun (WGS) entry which is preliminary data.</text>
</comment>
<proteinExistence type="predicted"/>
<gene>
    <name evidence="1" type="ORF">RPERSI_LOCUS13606</name>
</gene>
<evidence type="ECO:0000313" key="2">
    <source>
        <dbReference type="Proteomes" id="UP000789920"/>
    </source>
</evidence>
<accession>A0ACA9QEP9</accession>
<organism evidence="1 2">
    <name type="scientific">Racocetra persica</name>
    <dbReference type="NCBI Taxonomy" id="160502"/>
    <lineage>
        <taxon>Eukaryota</taxon>
        <taxon>Fungi</taxon>
        <taxon>Fungi incertae sedis</taxon>
        <taxon>Mucoromycota</taxon>
        <taxon>Glomeromycotina</taxon>
        <taxon>Glomeromycetes</taxon>
        <taxon>Diversisporales</taxon>
        <taxon>Gigasporaceae</taxon>
        <taxon>Racocetra</taxon>
    </lineage>
</organism>
<sequence length="124" mass="14171">SALANLNKVLKVVFPLMELLSEITLCMLNEIQDQLPEEIIIKLLVRLLGIAIVILGAFFISPIFEKQFGFDKKGFFSDNLGERLGTSWIQIGAWNVTTMIEWIAYRRLLFTVLLLTTAWQNIVK</sequence>
<dbReference type="EMBL" id="CAJVQC010030398">
    <property type="protein sequence ID" value="CAG8745454.1"/>
    <property type="molecule type" value="Genomic_DNA"/>
</dbReference>
<evidence type="ECO:0000313" key="1">
    <source>
        <dbReference type="EMBL" id="CAG8745454.1"/>
    </source>
</evidence>